<evidence type="ECO:0000256" key="6">
    <source>
        <dbReference type="SAM" id="SignalP"/>
    </source>
</evidence>
<dbReference type="PANTHER" id="PTHR30483:SF6">
    <property type="entry name" value="PERIPLASMIC BINDING PROTEIN OF ABC TRANSPORTER FOR NATURAL AMINO ACIDS"/>
    <property type="match status" value="1"/>
</dbReference>
<accession>A0AAU9J7N7</accession>
<organism evidence="8 9">
    <name type="scientific">Blepharisma stoltei</name>
    <dbReference type="NCBI Taxonomy" id="1481888"/>
    <lineage>
        <taxon>Eukaryota</taxon>
        <taxon>Sar</taxon>
        <taxon>Alveolata</taxon>
        <taxon>Ciliophora</taxon>
        <taxon>Postciliodesmatophora</taxon>
        <taxon>Heterotrichea</taxon>
        <taxon>Heterotrichida</taxon>
        <taxon>Blepharismidae</taxon>
        <taxon>Blepharisma</taxon>
    </lineage>
</organism>
<dbReference type="InterPro" id="IPR028082">
    <property type="entry name" value="Peripla_BP_I"/>
</dbReference>
<dbReference type="InterPro" id="IPR051010">
    <property type="entry name" value="BCAA_transport"/>
</dbReference>
<feature type="transmembrane region" description="Helical" evidence="5">
    <location>
        <begin position="857"/>
        <end position="881"/>
    </location>
</feature>
<dbReference type="PANTHER" id="PTHR30483">
    <property type="entry name" value="LEUCINE-SPECIFIC-BINDING PROTEIN"/>
    <property type="match status" value="1"/>
</dbReference>
<feature type="transmembrane region" description="Helical" evidence="5">
    <location>
        <begin position="808"/>
        <end position="826"/>
    </location>
</feature>
<protein>
    <recommendedName>
        <fullName evidence="7">Receptor ligand binding region domain-containing protein</fullName>
    </recommendedName>
</protein>
<gene>
    <name evidence="8" type="ORF">BSTOLATCC_MIC32877</name>
</gene>
<dbReference type="SUPFAM" id="SSF53822">
    <property type="entry name" value="Periplasmic binding protein-like I"/>
    <property type="match status" value="1"/>
</dbReference>
<evidence type="ECO:0000256" key="4">
    <source>
        <dbReference type="ARBA" id="ARBA00023136"/>
    </source>
</evidence>
<evidence type="ECO:0000256" key="5">
    <source>
        <dbReference type="SAM" id="Phobius"/>
    </source>
</evidence>
<name>A0AAU9J7N7_9CILI</name>
<evidence type="ECO:0000313" key="8">
    <source>
        <dbReference type="EMBL" id="CAG9322972.1"/>
    </source>
</evidence>
<dbReference type="Gene3D" id="3.40.50.2300">
    <property type="match status" value="3"/>
</dbReference>
<feature type="chain" id="PRO_5043526953" description="Receptor ligand binding region domain-containing protein" evidence="6">
    <location>
        <begin position="18"/>
        <end position="1165"/>
    </location>
</feature>
<feature type="transmembrane region" description="Helical" evidence="5">
    <location>
        <begin position="1018"/>
        <end position="1036"/>
    </location>
</feature>
<dbReference type="EMBL" id="CAJZBQ010000033">
    <property type="protein sequence ID" value="CAG9322972.1"/>
    <property type="molecule type" value="Genomic_DNA"/>
</dbReference>
<dbReference type="Proteomes" id="UP001162131">
    <property type="component" value="Unassembled WGS sequence"/>
</dbReference>
<proteinExistence type="predicted"/>
<keyword evidence="2 5" id="KW-0812">Transmembrane</keyword>
<dbReference type="AlphaFoldDB" id="A0AAU9J7N7"/>
<evidence type="ECO:0000256" key="3">
    <source>
        <dbReference type="ARBA" id="ARBA00022989"/>
    </source>
</evidence>
<evidence type="ECO:0000259" key="7">
    <source>
        <dbReference type="Pfam" id="PF01094"/>
    </source>
</evidence>
<feature type="signal peptide" evidence="6">
    <location>
        <begin position="1"/>
        <end position="17"/>
    </location>
</feature>
<feature type="transmembrane region" description="Helical" evidence="5">
    <location>
        <begin position="1048"/>
        <end position="1069"/>
    </location>
</feature>
<evidence type="ECO:0000313" key="9">
    <source>
        <dbReference type="Proteomes" id="UP001162131"/>
    </source>
</evidence>
<sequence>MALLITKFLALIVLVNSVTFFLCFSSQTPQKIKSWSESFLALNTNNLLLEWKIIQNEAEFNLLKKENPSIIIIDETYNLQFSHELQKYALSTRSYVIYTEISPFAYTETPFLINLKPSLSCLKSAYDGFLSYLEIQKGIIIWEFNEKNSLLINDIMRNNGYQITDVSVLENSSQNSINGIISRVVKPFGIPTIIIIGSPENCIKIQNSLLKFNMDRAGYSIVLGHTCLNNGIIDGSLSIVKSIDIDLKTEKESYINSLNFFVDKVNFMLNIDVKGAKLKLFDTIYQLKSCNFTVLNKNARNVSKVGEFSNGKLNISGEIQYPGNSAIKPTSNSVVISISANAGDVNPPGYPKNFVNTLFHQGTYFAVSKINQSKQILPNFILNLYGQINCGSSSWNYEFAKKCFLDNKNNMGIAFIGPVLSSITIATLKLFKELNITIPVIQGGNSAKQLSDIAEFPSFTRMVAGTDYISKTWIMYMNIMGWKSCVVLYADDAYDTGIYNTFVEQSESKKIKILNDEKYRKIPFSYNSTQLEDYRLNFQNAIDQNCNIFFIFVAEPIYFFVLESMYDLGVRRGDAIFLISCLSGSDFLYITPILNVQKTSELLNGILFLFFSEWVGDFGQNLQKEFNLAYPGYGDRVRCLHYDAVWAIWDAVNMLINNGANYEDNTALNWALRNVKFKGCSGTVKIEAGSNDRILNTYSLYNVYYDNSTNKWKTVDIGSFAPFTETYFKLYRKIVWPKGNVAPKDMKSSLDCPFRKINIQVSTGSRLITMGICIFISVVSISFAVLMWRKFFSYDIEMIQTKKFLTGLDYLMLSMIFIEMLQYQGIGPSFKAFNSFLDQVCGVGSLSIQNFIIFEGFIFWLCFYAAVGVSGVWILMNIIVYLRVDKKCENTKVYWICGYFLGFDGTLTLVSNVLFQPIASILLSITECDFSIDSDLTCAYLNYDCYLSCWNPEHLGIMIPTILLLCGFLCLAILMRPLWQECQENLNIKADPANLMIKSGLQIALISIDKTLRIINEILHGSIYFALMLSYLGFILYRKSFNFDRANLLYNCLIFCVIWNSGLSLLYMISNDADFSIWVGIQMGGLAFIMICGLIVKHKLPPSFLVRKPGKKIKDLFRFALADSSFINMTMRMRSSAQLSYMVSSPRSKEHFETISRRMEMPIES</sequence>
<feature type="transmembrane region" description="Helical" evidence="5">
    <location>
        <begin position="1075"/>
        <end position="1096"/>
    </location>
</feature>
<feature type="transmembrane region" description="Helical" evidence="5">
    <location>
        <begin position="893"/>
        <end position="915"/>
    </location>
</feature>
<dbReference type="GO" id="GO:0016020">
    <property type="term" value="C:membrane"/>
    <property type="evidence" value="ECO:0007669"/>
    <property type="project" value="UniProtKB-SubCell"/>
</dbReference>
<keyword evidence="9" id="KW-1185">Reference proteome</keyword>
<evidence type="ECO:0000256" key="1">
    <source>
        <dbReference type="ARBA" id="ARBA00004370"/>
    </source>
</evidence>
<keyword evidence="6" id="KW-0732">Signal</keyword>
<reference evidence="8" key="1">
    <citation type="submission" date="2021-09" db="EMBL/GenBank/DDBJ databases">
        <authorList>
            <consortium name="AG Swart"/>
            <person name="Singh M."/>
            <person name="Singh A."/>
            <person name="Seah K."/>
            <person name="Emmerich C."/>
        </authorList>
    </citation>
    <scope>NUCLEOTIDE SEQUENCE</scope>
    <source>
        <strain evidence="8">ATCC30299</strain>
    </source>
</reference>
<feature type="transmembrane region" description="Helical" evidence="5">
    <location>
        <begin position="955"/>
        <end position="974"/>
    </location>
</feature>
<comment type="subcellular location">
    <subcellularLocation>
        <location evidence="1">Membrane</location>
    </subcellularLocation>
</comment>
<dbReference type="InterPro" id="IPR001828">
    <property type="entry name" value="ANF_lig-bd_rcpt"/>
</dbReference>
<keyword evidence="3 5" id="KW-1133">Transmembrane helix</keyword>
<dbReference type="Pfam" id="PF01094">
    <property type="entry name" value="ANF_receptor"/>
    <property type="match status" value="1"/>
</dbReference>
<comment type="caution">
    <text evidence="8">The sequence shown here is derived from an EMBL/GenBank/DDBJ whole genome shotgun (WGS) entry which is preliminary data.</text>
</comment>
<keyword evidence="4 5" id="KW-0472">Membrane</keyword>
<evidence type="ECO:0000256" key="2">
    <source>
        <dbReference type="ARBA" id="ARBA00022692"/>
    </source>
</evidence>
<feature type="domain" description="Receptor ligand binding region" evidence="7">
    <location>
        <begin position="364"/>
        <end position="703"/>
    </location>
</feature>
<feature type="transmembrane region" description="Helical" evidence="5">
    <location>
        <begin position="767"/>
        <end position="788"/>
    </location>
</feature>